<feature type="transmembrane region" description="Helical" evidence="8">
    <location>
        <begin position="144"/>
        <end position="161"/>
    </location>
</feature>
<gene>
    <name evidence="9" type="ORF">E1O70_17655</name>
</gene>
<keyword evidence="5 8" id="KW-0812">Transmembrane</keyword>
<evidence type="ECO:0000256" key="8">
    <source>
        <dbReference type="RuleBase" id="RU363041"/>
    </source>
</evidence>
<evidence type="ECO:0000256" key="7">
    <source>
        <dbReference type="ARBA" id="ARBA00023136"/>
    </source>
</evidence>
<comment type="similarity">
    <text evidence="2 8">Belongs to the 4-toluene sulfonate uptake permease (TSUP) (TC 2.A.102) family.</text>
</comment>
<keyword evidence="4 8" id="KW-1003">Cell membrane</keyword>
<dbReference type="InterPro" id="IPR002781">
    <property type="entry name" value="TM_pro_TauE-like"/>
</dbReference>
<dbReference type="Pfam" id="PF01925">
    <property type="entry name" value="TauE"/>
    <property type="match status" value="1"/>
</dbReference>
<dbReference type="EMBL" id="SOZH01000011">
    <property type="protein sequence ID" value="TFF05120.1"/>
    <property type="molecule type" value="Genomic_DNA"/>
</dbReference>
<dbReference type="GO" id="GO:0005886">
    <property type="term" value="C:plasma membrane"/>
    <property type="evidence" value="ECO:0007669"/>
    <property type="project" value="UniProtKB-SubCell"/>
</dbReference>
<feature type="transmembrane region" description="Helical" evidence="8">
    <location>
        <begin position="119"/>
        <end position="137"/>
    </location>
</feature>
<dbReference type="PANTHER" id="PTHR30269">
    <property type="entry name" value="TRANSMEMBRANE PROTEIN YFCA"/>
    <property type="match status" value="1"/>
</dbReference>
<dbReference type="AlphaFoldDB" id="A0A4Y8QXV8"/>
<feature type="transmembrane region" description="Helical" evidence="8">
    <location>
        <begin position="236"/>
        <end position="262"/>
    </location>
</feature>
<protein>
    <recommendedName>
        <fullName evidence="8">Probable membrane transporter protein</fullName>
    </recommendedName>
</protein>
<evidence type="ECO:0000256" key="4">
    <source>
        <dbReference type="ARBA" id="ARBA00022475"/>
    </source>
</evidence>
<sequence>MGKSLLGRGPVADRSWTRPGRAPSAWYHWGVLPALSLPVSGGLEIDGVTVLLLVLAALTAGWIDAVVGGGGLVQLPALLLVPGISPVQALATNKLASIMGTSVSAATYYRRVGPDLRTAGPMALAALVGAVGGAALASRIPADLFKPIILVVLVGVAAYTIAKPSLGHSTNLRWEGNGHRWAAAGIGLVIGTYDGLLGPGTGTFFVIALVSILGYAFLPASALAKIANFATNAGALIFFVPYGAVLWGLGLLMGAANLLGAYVGARMAVAKGSAFVRVVFVVVVGALIVKLGYDVVRDLTT</sequence>
<proteinExistence type="inferred from homology"/>
<dbReference type="InterPro" id="IPR052017">
    <property type="entry name" value="TSUP"/>
</dbReference>
<feature type="transmembrane region" description="Helical" evidence="8">
    <location>
        <begin position="26"/>
        <end position="43"/>
    </location>
</feature>
<evidence type="ECO:0000256" key="1">
    <source>
        <dbReference type="ARBA" id="ARBA00004651"/>
    </source>
</evidence>
<dbReference type="PANTHER" id="PTHR30269:SF0">
    <property type="entry name" value="MEMBRANE TRANSPORTER PROTEIN YFCA-RELATED"/>
    <property type="match status" value="1"/>
</dbReference>
<feature type="transmembrane region" description="Helical" evidence="8">
    <location>
        <begin position="204"/>
        <end position="224"/>
    </location>
</feature>
<name>A0A4Y8QXV8_9MICO</name>
<comment type="subcellular location">
    <subcellularLocation>
        <location evidence="1 8">Cell membrane</location>
        <topology evidence="1 8">Multi-pass membrane protein</topology>
    </subcellularLocation>
</comment>
<keyword evidence="6 8" id="KW-1133">Transmembrane helix</keyword>
<evidence type="ECO:0000313" key="9">
    <source>
        <dbReference type="EMBL" id="TFF05120.1"/>
    </source>
</evidence>
<dbReference type="Proteomes" id="UP000298003">
    <property type="component" value="Unassembled WGS sequence"/>
</dbReference>
<evidence type="ECO:0000256" key="5">
    <source>
        <dbReference type="ARBA" id="ARBA00022692"/>
    </source>
</evidence>
<reference evidence="9 10" key="1">
    <citation type="submission" date="2019-03" db="EMBL/GenBank/DDBJ databases">
        <title>Cellulosimicrobium funkei JCM14302 Assembly.</title>
        <authorList>
            <person name="Dou T."/>
        </authorList>
    </citation>
    <scope>NUCLEOTIDE SEQUENCE [LARGE SCALE GENOMIC DNA]</scope>
    <source>
        <strain evidence="9 10">JCM 14302</strain>
    </source>
</reference>
<feature type="transmembrane region" description="Helical" evidence="8">
    <location>
        <begin position="274"/>
        <end position="293"/>
    </location>
</feature>
<evidence type="ECO:0000256" key="3">
    <source>
        <dbReference type="ARBA" id="ARBA00022448"/>
    </source>
</evidence>
<keyword evidence="3" id="KW-0813">Transport</keyword>
<evidence type="ECO:0000256" key="2">
    <source>
        <dbReference type="ARBA" id="ARBA00009142"/>
    </source>
</evidence>
<keyword evidence="10" id="KW-1185">Reference proteome</keyword>
<comment type="caution">
    <text evidence="9">The sequence shown here is derived from an EMBL/GenBank/DDBJ whole genome shotgun (WGS) entry which is preliminary data.</text>
</comment>
<feature type="transmembrane region" description="Helical" evidence="8">
    <location>
        <begin position="50"/>
        <end position="73"/>
    </location>
</feature>
<evidence type="ECO:0000313" key="10">
    <source>
        <dbReference type="Proteomes" id="UP000298003"/>
    </source>
</evidence>
<evidence type="ECO:0000256" key="6">
    <source>
        <dbReference type="ARBA" id="ARBA00022989"/>
    </source>
</evidence>
<accession>A0A4Y8QXV8</accession>
<organism evidence="9 10">
    <name type="scientific">Cellulosimicrobium funkei</name>
    <dbReference type="NCBI Taxonomy" id="264251"/>
    <lineage>
        <taxon>Bacteria</taxon>
        <taxon>Bacillati</taxon>
        <taxon>Actinomycetota</taxon>
        <taxon>Actinomycetes</taxon>
        <taxon>Micrococcales</taxon>
        <taxon>Promicromonosporaceae</taxon>
        <taxon>Cellulosimicrobium</taxon>
    </lineage>
</organism>
<keyword evidence="7 8" id="KW-0472">Membrane</keyword>